<feature type="binding site" evidence="11">
    <location>
        <position position="78"/>
    </location>
    <ligand>
        <name>Na(+)</name>
        <dbReference type="ChEBI" id="CHEBI:29101"/>
        <note>structural</note>
    </ligand>
</feature>
<dbReference type="Proteomes" id="UP000479293">
    <property type="component" value="Unassembled WGS sequence"/>
</dbReference>
<dbReference type="NCBIfam" id="TIGR00494">
    <property type="entry name" value="crcB"/>
    <property type="match status" value="1"/>
</dbReference>
<evidence type="ECO:0000256" key="10">
    <source>
        <dbReference type="ARBA" id="ARBA00035585"/>
    </source>
</evidence>
<accession>A0A7C9FPX3</accession>
<evidence type="ECO:0000256" key="7">
    <source>
        <dbReference type="ARBA" id="ARBA00023136"/>
    </source>
</evidence>
<evidence type="ECO:0000256" key="5">
    <source>
        <dbReference type="ARBA" id="ARBA00022989"/>
    </source>
</evidence>
<evidence type="ECO:0000256" key="2">
    <source>
        <dbReference type="ARBA" id="ARBA00022475"/>
    </source>
</evidence>
<keyword evidence="5 11" id="KW-1133">Transmembrane helix</keyword>
<keyword evidence="11" id="KW-0479">Metal-binding</keyword>
<dbReference type="AlphaFoldDB" id="A0A7C9FPX3"/>
<comment type="caution">
    <text evidence="12">The sequence shown here is derived from an EMBL/GenBank/DDBJ whole genome shotgun (WGS) entry which is preliminary data.</text>
</comment>
<sequence>MNNLILIFLGGGLGSLARFGIGRTLASWSVNLPYGTLAANVLACVVLGFFTGAVALRSSEAVLPYRAFLAVGFCGGFSTFSTFSNETLLMLMNNRWGDAVLNITLSVVLCLSASFLGLWLGKAVG</sequence>
<keyword evidence="11" id="KW-0915">Sodium</keyword>
<feature type="transmembrane region" description="Helical" evidence="11">
    <location>
        <begin position="63"/>
        <end position="83"/>
    </location>
</feature>
<evidence type="ECO:0000256" key="6">
    <source>
        <dbReference type="ARBA" id="ARBA00023065"/>
    </source>
</evidence>
<protein>
    <recommendedName>
        <fullName evidence="11">Fluoride-specific ion channel FluC</fullName>
    </recommendedName>
</protein>
<keyword evidence="8 11" id="KW-0407">Ion channel</keyword>
<evidence type="ECO:0000256" key="9">
    <source>
        <dbReference type="ARBA" id="ARBA00035120"/>
    </source>
</evidence>
<name>A0A7C9FPX3_9BACT</name>
<comment type="catalytic activity">
    <reaction evidence="10">
        <text>fluoride(in) = fluoride(out)</text>
        <dbReference type="Rhea" id="RHEA:76159"/>
        <dbReference type="ChEBI" id="CHEBI:17051"/>
    </reaction>
    <physiologicalReaction direction="left-to-right" evidence="10">
        <dbReference type="Rhea" id="RHEA:76160"/>
    </physiologicalReaction>
</comment>
<comment type="similarity">
    <text evidence="9 11">Belongs to the fluoride channel Fluc/FEX (TC 1.A.43) family.</text>
</comment>
<dbReference type="Pfam" id="PF02537">
    <property type="entry name" value="CRCB"/>
    <property type="match status" value="1"/>
</dbReference>
<dbReference type="GO" id="GO:0062054">
    <property type="term" value="F:fluoride channel activity"/>
    <property type="evidence" value="ECO:0007669"/>
    <property type="project" value="UniProtKB-UniRule"/>
</dbReference>
<feature type="transmembrane region" description="Helical" evidence="11">
    <location>
        <begin position="36"/>
        <end position="56"/>
    </location>
</feature>
<dbReference type="EMBL" id="WHLY01000002">
    <property type="protein sequence ID" value="MPR33949.1"/>
    <property type="molecule type" value="Genomic_DNA"/>
</dbReference>
<keyword evidence="13" id="KW-1185">Reference proteome</keyword>
<keyword evidence="4 11" id="KW-0812">Transmembrane</keyword>
<feature type="binding site" evidence="11">
    <location>
        <position position="75"/>
    </location>
    <ligand>
        <name>Na(+)</name>
        <dbReference type="ChEBI" id="CHEBI:29101"/>
        <note>structural</note>
    </ligand>
</feature>
<keyword evidence="2 11" id="KW-1003">Cell membrane</keyword>
<keyword evidence="7 11" id="KW-0472">Membrane</keyword>
<feature type="transmembrane region" description="Helical" evidence="11">
    <location>
        <begin position="103"/>
        <end position="121"/>
    </location>
</feature>
<comment type="function">
    <text evidence="11">Fluoride-specific ion channel. Important for reducing fluoride concentration in the cell, thus reducing its toxicity.</text>
</comment>
<evidence type="ECO:0000256" key="3">
    <source>
        <dbReference type="ARBA" id="ARBA00022519"/>
    </source>
</evidence>
<evidence type="ECO:0000256" key="11">
    <source>
        <dbReference type="HAMAP-Rule" id="MF_00454"/>
    </source>
</evidence>
<keyword evidence="11" id="KW-0813">Transport</keyword>
<dbReference type="PANTHER" id="PTHR28259">
    <property type="entry name" value="FLUORIDE EXPORT PROTEIN 1-RELATED"/>
    <property type="match status" value="1"/>
</dbReference>
<comment type="activity regulation">
    <text evidence="11">Na(+) is not transported, but it plays an essential structural role and its presence is essential for fluoride channel function.</text>
</comment>
<evidence type="ECO:0000256" key="4">
    <source>
        <dbReference type="ARBA" id="ARBA00022692"/>
    </source>
</evidence>
<dbReference type="PANTHER" id="PTHR28259:SF1">
    <property type="entry name" value="FLUORIDE EXPORT PROTEIN 1-RELATED"/>
    <property type="match status" value="1"/>
</dbReference>
<evidence type="ECO:0000256" key="8">
    <source>
        <dbReference type="ARBA" id="ARBA00023303"/>
    </source>
</evidence>
<dbReference type="GO" id="GO:0005886">
    <property type="term" value="C:plasma membrane"/>
    <property type="evidence" value="ECO:0007669"/>
    <property type="project" value="UniProtKB-SubCell"/>
</dbReference>
<organism evidence="12 13">
    <name type="scientific">Salmonirosea aquatica</name>
    <dbReference type="NCBI Taxonomy" id="2654236"/>
    <lineage>
        <taxon>Bacteria</taxon>
        <taxon>Pseudomonadati</taxon>
        <taxon>Bacteroidota</taxon>
        <taxon>Cytophagia</taxon>
        <taxon>Cytophagales</taxon>
        <taxon>Spirosomataceae</taxon>
        <taxon>Salmonirosea</taxon>
    </lineage>
</organism>
<dbReference type="GO" id="GO:0046872">
    <property type="term" value="F:metal ion binding"/>
    <property type="evidence" value="ECO:0007669"/>
    <property type="project" value="UniProtKB-KW"/>
</dbReference>
<reference evidence="12 13" key="1">
    <citation type="submission" date="2019-10" db="EMBL/GenBank/DDBJ databases">
        <title>Draft Genome Sequence of Cytophagaceae sp. SJW1-29.</title>
        <authorList>
            <person name="Choi A."/>
        </authorList>
    </citation>
    <scope>NUCLEOTIDE SEQUENCE [LARGE SCALE GENOMIC DNA]</scope>
    <source>
        <strain evidence="12 13">SJW1-29</strain>
    </source>
</reference>
<keyword evidence="6 11" id="KW-0406">Ion transport</keyword>
<evidence type="ECO:0000313" key="12">
    <source>
        <dbReference type="EMBL" id="MPR33949.1"/>
    </source>
</evidence>
<dbReference type="RefSeq" id="WP_152759742.1">
    <property type="nucleotide sequence ID" value="NZ_WHLY01000002.1"/>
</dbReference>
<dbReference type="HAMAP" id="MF_00454">
    <property type="entry name" value="FluC"/>
    <property type="match status" value="1"/>
</dbReference>
<evidence type="ECO:0000256" key="1">
    <source>
        <dbReference type="ARBA" id="ARBA00004651"/>
    </source>
</evidence>
<evidence type="ECO:0000313" key="13">
    <source>
        <dbReference type="Proteomes" id="UP000479293"/>
    </source>
</evidence>
<proteinExistence type="inferred from homology"/>
<dbReference type="GO" id="GO:0140114">
    <property type="term" value="P:cellular detoxification of fluoride"/>
    <property type="evidence" value="ECO:0007669"/>
    <property type="project" value="UniProtKB-UniRule"/>
</dbReference>
<comment type="subcellular location">
    <subcellularLocation>
        <location evidence="1 11">Cell membrane</location>
        <topology evidence="1 11">Multi-pass membrane protein</topology>
    </subcellularLocation>
</comment>
<gene>
    <name evidence="11 12" type="primary">crcB</name>
    <name evidence="11" type="synonym">fluC</name>
    <name evidence="12" type="ORF">GBK04_11355</name>
</gene>
<keyword evidence="3" id="KW-0997">Cell inner membrane</keyword>
<dbReference type="InterPro" id="IPR003691">
    <property type="entry name" value="FluC"/>
</dbReference>